<dbReference type="EMBL" id="CZKA01000010">
    <property type="protein sequence ID" value="CUR54543.1"/>
    <property type="molecule type" value="Genomic_DNA"/>
</dbReference>
<feature type="domain" description="AMIN-like" evidence="1">
    <location>
        <begin position="50"/>
        <end position="174"/>
    </location>
</feature>
<reference evidence="2" key="1">
    <citation type="submission" date="2015-08" db="EMBL/GenBank/DDBJ databases">
        <authorList>
            <person name="Babu N.S."/>
            <person name="Beckwith C.J."/>
            <person name="Beseler K.G."/>
            <person name="Brison A."/>
            <person name="Carone J.V."/>
            <person name="Caskin T.P."/>
            <person name="Diamond M."/>
            <person name="Durham M.E."/>
            <person name="Foxe J.M."/>
            <person name="Go M."/>
            <person name="Henderson B.A."/>
            <person name="Jones I.B."/>
            <person name="McGettigan J.A."/>
            <person name="Micheletti S.J."/>
            <person name="Nasrallah M.E."/>
            <person name="Ortiz D."/>
            <person name="Piller C.R."/>
            <person name="Privatt S.R."/>
            <person name="Schneider S.L."/>
            <person name="Sharp S."/>
            <person name="Smith T.C."/>
            <person name="Stanton J.D."/>
            <person name="Ullery H.E."/>
            <person name="Wilson R.J."/>
            <person name="Serrano M.G."/>
            <person name="Buck G."/>
            <person name="Lee V."/>
            <person name="Wang Y."/>
            <person name="Carvalho R."/>
            <person name="Voegtly L."/>
            <person name="Shi R."/>
            <person name="Duckworth R."/>
            <person name="Johnson A."/>
            <person name="Loviza R."/>
            <person name="Walstead R."/>
            <person name="Shah Z."/>
            <person name="Kiflezghi M."/>
            <person name="Wade K."/>
            <person name="Ball S.L."/>
            <person name="Bradley K.W."/>
            <person name="Asai D.J."/>
            <person name="Bowman C.A."/>
            <person name="Russell D.A."/>
            <person name="Pope W.H."/>
            <person name="Jacobs-Sera D."/>
            <person name="Hendrix R.W."/>
            <person name="Hatfull G.F."/>
        </authorList>
    </citation>
    <scope>NUCLEOTIDE SEQUENCE</scope>
</reference>
<dbReference type="InterPro" id="IPR056303">
    <property type="entry name" value="AMIN-like"/>
</dbReference>
<organism evidence="2">
    <name type="scientific">metagenome</name>
    <dbReference type="NCBI Taxonomy" id="256318"/>
    <lineage>
        <taxon>unclassified sequences</taxon>
        <taxon>metagenomes</taxon>
    </lineage>
</organism>
<dbReference type="AlphaFoldDB" id="A0A2P2BXT2"/>
<sequence>MKRLIALAAALLATLGTTLVSTPSTAGASTLPAWRDTALTWTNPLARDPRVVDLTYGAHPRYDRVVIHVRGAIPSGHINYARRFFFDGSGERVPIKGRSGLRIDLSPARAHTLAGASLYDGPRIARPRLDTLKALAFTGDFEGHVSFALALTHRADYRVFWLHHPQRLVIDVRHSR</sequence>
<gene>
    <name evidence="2" type="ORF">NOCA2180006</name>
</gene>
<evidence type="ECO:0000259" key="1">
    <source>
        <dbReference type="Pfam" id="PF24837"/>
    </source>
</evidence>
<dbReference type="Pfam" id="PF24837">
    <property type="entry name" value="AMIN-like"/>
    <property type="match status" value="1"/>
</dbReference>
<accession>A0A2P2BXT2</accession>
<name>A0A2P2BXT2_9ZZZZ</name>
<proteinExistence type="predicted"/>
<protein>
    <recommendedName>
        <fullName evidence="1">AMIN-like domain-containing protein</fullName>
    </recommendedName>
</protein>
<evidence type="ECO:0000313" key="2">
    <source>
        <dbReference type="EMBL" id="CUR54543.1"/>
    </source>
</evidence>